<keyword evidence="2" id="KW-1185">Reference proteome</keyword>
<protein>
    <submittedName>
        <fullName evidence="1">Uncharacterized protein</fullName>
    </submittedName>
</protein>
<reference evidence="2" key="1">
    <citation type="journal article" date="2024" name="Proc. Natl. Acad. Sci. U.S.A.">
        <title>Extraordinary preservation of gene collinearity over three hundred million years revealed in homosporous lycophytes.</title>
        <authorList>
            <person name="Li C."/>
            <person name="Wickell D."/>
            <person name="Kuo L.Y."/>
            <person name="Chen X."/>
            <person name="Nie B."/>
            <person name="Liao X."/>
            <person name="Peng D."/>
            <person name="Ji J."/>
            <person name="Jenkins J."/>
            <person name="Williams M."/>
            <person name="Shu S."/>
            <person name="Plott C."/>
            <person name="Barry K."/>
            <person name="Rajasekar S."/>
            <person name="Grimwood J."/>
            <person name="Han X."/>
            <person name="Sun S."/>
            <person name="Hou Z."/>
            <person name="He W."/>
            <person name="Dai G."/>
            <person name="Sun C."/>
            <person name="Schmutz J."/>
            <person name="Leebens-Mack J.H."/>
            <person name="Li F.W."/>
            <person name="Wang L."/>
        </authorList>
    </citation>
    <scope>NUCLEOTIDE SEQUENCE [LARGE SCALE GENOMIC DNA]</scope>
    <source>
        <strain evidence="2">cv. PW_Plant_1</strain>
    </source>
</reference>
<organism evidence="1 2">
    <name type="scientific">Diphasiastrum complanatum</name>
    <name type="common">Issler's clubmoss</name>
    <name type="synonym">Lycopodium complanatum</name>
    <dbReference type="NCBI Taxonomy" id="34168"/>
    <lineage>
        <taxon>Eukaryota</taxon>
        <taxon>Viridiplantae</taxon>
        <taxon>Streptophyta</taxon>
        <taxon>Embryophyta</taxon>
        <taxon>Tracheophyta</taxon>
        <taxon>Lycopodiopsida</taxon>
        <taxon>Lycopodiales</taxon>
        <taxon>Lycopodiaceae</taxon>
        <taxon>Lycopodioideae</taxon>
        <taxon>Diphasiastrum</taxon>
    </lineage>
</organism>
<evidence type="ECO:0000313" key="2">
    <source>
        <dbReference type="Proteomes" id="UP001162992"/>
    </source>
</evidence>
<proteinExistence type="predicted"/>
<sequence length="472" mass="49159">MSLVMAEKSQPVFRDFLGTGHRAEAKQPEMSVTDSVRISQNSAGIAGCEEGEVSTKACSMYSAPPTPLAGAAGPMALPNSADPSSEIWRHVKAGVAAHHGSKGFSYKEFEQDHGKKRDILSSRDLYLNAEALQSSRPSKVSRSKEKEDPRRGHGDPSSLSGDLRLSMQPPRPSPAGPLWMQTSLFKADLSTGASKRVEPSRPVVLNSALPLGGRLNHVGAASGEKASSKENIGGFSSLPPPPADEGSRTGLQGTGIAHLLNAAPSKSVAENPSAQAAAPSQSKAPSRNAGSDSAVPSLHQIAAPATRQLTIFYGGQAHVFDDVSPDKADAIMLLAGSNGRSWSTTYAHRPSASNHSAASEGLELERQKEKPASCGTSMNKSGSHALPSDVQSLLQGLARAGVGGVGVQPAHQYHRQDSSSVRPSGGLHKLAENSAVDVSKIDGSVVRMSGTAAAHTNLTGKEAGCKGQQQWM</sequence>
<dbReference type="EMBL" id="CM055113">
    <property type="protein sequence ID" value="KAJ7516751.1"/>
    <property type="molecule type" value="Genomic_DNA"/>
</dbReference>
<evidence type="ECO:0000313" key="1">
    <source>
        <dbReference type="EMBL" id="KAJ7516751.1"/>
    </source>
</evidence>
<dbReference type="Proteomes" id="UP001162992">
    <property type="component" value="Chromosome 22"/>
</dbReference>
<gene>
    <name evidence="1" type="ORF">O6H91_22G069300</name>
</gene>
<name>A0ACC2AGZ9_DIPCM</name>
<accession>A0ACC2AGZ9</accession>
<comment type="caution">
    <text evidence="1">The sequence shown here is derived from an EMBL/GenBank/DDBJ whole genome shotgun (WGS) entry which is preliminary data.</text>
</comment>